<sequence length="154" mass="16466">GAGAVGRAADHRPRQRDALPLRRVLPPVAGRAHHRHRHDGQGRHDPRRRLPQPGGLLADARAFPRRGLGRDRLRRAHRPRPGGNAQPAFGARRPHRCGGAAGRGGDGAQAPPPRRRQLRGGARHRGDGPAAPGADHGHPARPCRESAGGARARM</sequence>
<keyword evidence="2" id="KW-0378">Hydrolase</keyword>
<dbReference type="EC" id="3.1.7.2" evidence="2"/>
<feature type="compositionally biased region" description="Basic and acidic residues" evidence="1">
    <location>
        <begin position="135"/>
        <end position="144"/>
    </location>
</feature>
<dbReference type="GO" id="GO:0008728">
    <property type="term" value="F:GTP diphosphokinase activity"/>
    <property type="evidence" value="ECO:0007669"/>
    <property type="project" value="UniProtKB-EC"/>
</dbReference>
<feature type="region of interest" description="Disordered" evidence="1">
    <location>
        <begin position="1"/>
        <end position="154"/>
    </location>
</feature>
<dbReference type="GO" id="GO:0008893">
    <property type="term" value="F:guanosine-3',5'-bis(diphosphate) 3'-diphosphatase activity"/>
    <property type="evidence" value="ECO:0007669"/>
    <property type="project" value="UniProtKB-EC"/>
</dbReference>
<proteinExistence type="predicted"/>
<accession>A0A6J4I022</accession>
<feature type="non-terminal residue" evidence="2">
    <location>
        <position position="1"/>
    </location>
</feature>
<dbReference type="EMBL" id="CADCTL010000102">
    <property type="protein sequence ID" value="CAA9237551.1"/>
    <property type="molecule type" value="Genomic_DNA"/>
</dbReference>
<dbReference type="AlphaFoldDB" id="A0A6J4I022"/>
<keyword evidence="2" id="KW-0418">Kinase</keyword>
<organism evidence="2">
    <name type="scientific">uncultured Acetobacteraceae bacterium</name>
    <dbReference type="NCBI Taxonomy" id="169975"/>
    <lineage>
        <taxon>Bacteria</taxon>
        <taxon>Pseudomonadati</taxon>
        <taxon>Pseudomonadota</taxon>
        <taxon>Alphaproteobacteria</taxon>
        <taxon>Acetobacterales</taxon>
        <taxon>Acetobacteraceae</taxon>
        <taxon>environmental samples</taxon>
    </lineage>
</organism>
<dbReference type="GO" id="GO:0016301">
    <property type="term" value="F:kinase activity"/>
    <property type="evidence" value="ECO:0007669"/>
    <property type="project" value="UniProtKB-KW"/>
</dbReference>
<evidence type="ECO:0000256" key="1">
    <source>
        <dbReference type="SAM" id="MobiDB-lite"/>
    </source>
</evidence>
<name>A0A6J4I022_9PROT</name>
<feature type="compositionally biased region" description="Basic and acidic residues" evidence="1">
    <location>
        <begin position="8"/>
        <end position="20"/>
    </location>
</feature>
<feature type="compositionally biased region" description="Basic residues" evidence="1">
    <location>
        <begin position="113"/>
        <end position="123"/>
    </location>
</feature>
<dbReference type="EC" id="2.7.6.5" evidence="2"/>
<keyword evidence="2" id="KW-0808">Transferase</keyword>
<reference evidence="2" key="1">
    <citation type="submission" date="2020-02" db="EMBL/GenBank/DDBJ databases">
        <authorList>
            <person name="Meier V. D."/>
        </authorList>
    </citation>
    <scope>NUCLEOTIDE SEQUENCE</scope>
    <source>
        <strain evidence="2">AVDCRST_MAG04</strain>
    </source>
</reference>
<gene>
    <name evidence="2" type="ORF">AVDCRST_MAG04-1449</name>
</gene>
<evidence type="ECO:0000313" key="2">
    <source>
        <dbReference type="EMBL" id="CAA9237551.1"/>
    </source>
</evidence>
<protein>
    <submittedName>
        <fullName evidence="2">Guanosine-3',5'-bis(Diphosphate) 3'-pyrophosphohydrolase / GTP pyrophosphokinase, (P)ppGpp synthetase II</fullName>
        <ecNumber evidence="2">2.7.6.5</ecNumber>
        <ecNumber evidence="2">3.1.7.2</ecNumber>
    </submittedName>
</protein>
<feature type="non-terminal residue" evidence="2">
    <location>
        <position position="154"/>
    </location>
</feature>